<dbReference type="Gene3D" id="3.40.50.720">
    <property type="entry name" value="NAD(P)-binding Rossmann-like Domain"/>
    <property type="match status" value="1"/>
</dbReference>
<dbReference type="GO" id="GO:0000166">
    <property type="term" value="F:nucleotide binding"/>
    <property type="evidence" value="ECO:0007669"/>
    <property type="project" value="InterPro"/>
</dbReference>
<dbReference type="InterPro" id="IPR036291">
    <property type="entry name" value="NAD(P)-bd_dom_sf"/>
</dbReference>
<dbReference type="Pfam" id="PF22725">
    <property type="entry name" value="GFO_IDH_MocA_C3"/>
    <property type="match status" value="1"/>
</dbReference>
<evidence type="ECO:0000256" key="2">
    <source>
        <dbReference type="ARBA" id="ARBA00023002"/>
    </source>
</evidence>
<dbReference type="NCBIfam" id="TIGR04380">
    <property type="entry name" value="myo_inos_iolG"/>
    <property type="match status" value="1"/>
</dbReference>
<feature type="domain" description="GFO/IDH/MocA-like oxidoreductase" evidence="4">
    <location>
        <begin position="130"/>
        <end position="250"/>
    </location>
</feature>
<dbReference type="SUPFAM" id="SSF51735">
    <property type="entry name" value="NAD(P)-binding Rossmann-fold domains"/>
    <property type="match status" value="1"/>
</dbReference>
<reference evidence="6" key="1">
    <citation type="submission" date="2017-04" db="EMBL/GenBank/DDBJ databases">
        <title>Function of individual gut microbiota members based on whole genome sequencing of pure cultures obtained from chicken caecum.</title>
        <authorList>
            <person name="Medvecky M."/>
            <person name="Cejkova D."/>
            <person name="Polansky O."/>
            <person name="Karasova D."/>
            <person name="Kubasova T."/>
            <person name="Cizek A."/>
            <person name="Rychlik I."/>
        </authorList>
    </citation>
    <scope>NUCLEOTIDE SEQUENCE [LARGE SCALE GENOMIC DNA]</scope>
    <source>
        <strain evidence="6">An180</strain>
    </source>
</reference>
<dbReference type="RefSeq" id="WP_087374004.1">
    <property type="nucleotide sequence ID" value="NZ_NFKK01000016.1"/>
</dbReference>
<gene>
    <name evidence="5" type="ORF">B5F17_11530</name>
</gene>
<dbReference type="FunFam" id="3.30.360.10:FF:000023">
    <property type="entry name" value="Inositol 2-dehydrogenase"/>
    <property type="match status" value="1"/>
</dbReference>
<evidence type="ECO:0000259" key="4">
    <source>
        <dbReference type="Pfam" id="PF22725"/>
    </source>
</evidence>
<keyword evidence="2" id="KW-0560">Oxidoreductase</keyword>
<evidence type="ECO:0000313" key="5">
    <source>
        <dbReference type="EMBL" id="OUP51871.1"/>
    </source>
</evidence>
<dbReference type="PANTHER" id="PTHR42840:SF3">
    <property type="entry name" value="BINDING ROSSMANN FOLD OXIDOREDUCTASE, PUTATIVE (AFU_ORTHOLOGUE AFUA_2G10240)-RELATED"/>
    <property type="match status" value="1"/>
</dbReference>
<comment type="caution">
    <text evidence="5">The sequence shown here is derived from an EMBL/GenBank/DDBJ whole genome shotgun (WGS) entry which is preliminary data.</text>
</comment>
<accession>A0A1Y4LAN5</accession>
<dbReference type="AlphaFoldDB" id="A0A1Y4LAN5"/>
<dbReference type="PANTHER" id="PTHR42840">
    <property type="entry name" value="NAD(P)-BINDING ROSSMANN-FOLD SUPERFAMILY PROTEIN-RELATED"/>
    <property type="match status" value="1"/>
</dbReference>
<dbReference type="EMBL" id="NFKK01000016">
    <property type="protein sequence ID" value="OUP51871.1"/>
    <property type="molecule type" value="Genomic_DNA"/>
</dbReference>
<protein>
    <submittedName>
        <fullName evidence="5">Inositol 2-dehydrogenase</fullName>
    </submittedName>
</protein>
<proteinExistence type="inferred from homology"/>
<feature type="domain" description="Gfo/Idh/MocA-like oxidoreductase N-terminal" evidence="3">
    <location>
        <begin position="1"/>
        <end position="122"/>
    </location>
</feature>
<dbReference type="InterPro" id="IPR030827">
    <property type="entry name" value="Myo_inos_IolG"/>
</dbReference>
<evidence type="ECO:0000256" key="1">
    <source>
        <dbReference type="ARBA" id="ARBA00010928"/>
    </source>
</evidence>
<dbReference type="Gene3D" id="3.30.360.10">
    <property type="entry name" value="Dihydrodipicolinate Reductase, domain 2"/>
    <property type="match status" value="1"/>
</dbReference>
<evidence type="ECO:0000259" key="3">
    <source>
        <dbReference type="Pfam" id="PF01408"/>
    </source>
</evidence>
<evidence type="ECO:0000313" key="6">
    <source>
        <dbReference type="Proteomes" id="UP000195897"/>
    </source>
</evidence>
<dbReference type="Pfam" id="PF01408">
    <property type="entry name" value="GFO_IDH_MocA"/>
    <property type="match status" value="1"/>
</dbReference>
<organism evidence="5 6">
    <name type="scientific">Butyricicoccus pullicaecorum</name>
    <dbReference type="NCBI Taxonomy" id="501571"/>
    <lineage>
        <taxon>Bacteria</taxon>
        <taxon>Bacillati</taxon>
        <taxon>Bacillota</taxon>
        <taxon>Clostridia</taxon>
        <taxon>Eubacteriales</taxon>
        <taxon>Butyricicoccaceae</taxon>
        <taxon>Butyricicoccus</taxon>
    </lineage>
</organism>
<sequence length="337" mass="36421">MKVGIIGAGRIGKVHAKNISMFVPEMEIKTIADPFMNEQTEAFAKRYGIQNCTKDANDILNDPEIEAVLICSSTDTHSKYIIEAAHAGKHIFCEKPIDYDLAKVHAAINAAKEAGVKLQIGFCRRFDHNHRAVYDMVRDGKVGKVNIVKISSRDPEPPSVDYVKVSGGIFYDMMIHDFDMARFLAGSEVTEVNAIGSVLVDPGIGEAGDVDTALVTLKFANGAIGVIDNSRKAVYGYDQRVEVFGSEGCAEDQNDIPNTAVLSTADGAVHGVAYKVMFDRYTGAFVAEMQAFADAVVNDKQPPVTGEDGLYPVLMAAAATKSLKEGRPVRIAEIENG</sequence>
<dbReference type="Proteomes" id="UP000195897">
    <property type="component" value="Unassembled WGS sequence"/>
</dbReference>
<name>A0A1Y4LAN5_9FIRM</name>
<comment type="similarity">
    <text evidence="1">Belongs to the Gfo/Idh/MocA family.</text>
</comment>
<dbReference type="InterPro" id="IPR000683">
    <property type="entry name" value="Gfo/Idh/MocA-like_OxRdtase_N"/>
</dbReference>
<dbReference type="GO" id="GO:0016491">
    <property type="term" value="F:oxidoreductase activity"/>
    <property type="evidence" value="ECO:0007669"/>
    <property type="project" value="UniProtKB-KW"/>
</dbReference>
<dbReference type="InterPro" id="IPR055170">
    <property type="entry name" value="GFO_IDH_MocA-like_dom"/>
</dbReference>
<dbReference type="SUPFAM" id="SSF55347">
    <property type="entry name" value="Glyceraldehyde-3-phosphate dehydrogenase-like, C-terminal domain"/>
    <property type="match status" value="1"/>
</dbReference>